<sequence>MMRPHCDKQSNVGIKMSKLLEPETSPDIRTIVHDVQQVEIHFCKMDDEAFYNAFRAEATGPPSGISAKTFEDIIRKDKAKADFIKKWTNIFNEESSASPPVIMRDKPQKPDSSDDDTRMHVLYSDLPRDWHRKVKSYVQKHWDCHGCFASIYPILLELERGIGPGWRLDRIPNGNAVRIEACPNSTLNFHFDEEPYIYSIWREKVRVY</sequence>
<accession>A0A183ADH0</accession>
<reference evidence="2 3" key="2">
    <citation type="submission" date="2018-11" db="EMBL/GenBank/DDBJ databases">
        <authorList>
            <consortium name="Pathogen Informatics"/>
        </authorList>
    </citation>
    <scope>NUCLEOTIDE SEQUENCE [LARGE SCALE GENOMIC DNA]</scope>
    <source>
        <strain evidence="2 3">Egypt</strain>
    </source>
</reference>
<evidence type="ECO:0000256" key="1">
    <source>
        <dbReference type="SAM" id="MobiDB-lite"/>
    </source>
</evidence>
<name>A0A183ADH0_9TREM</name>
<dbReference type="EMBL" id="UZAN01041846">
    <property type="protein sequence ID" value="VDP74274.1"/>
    <property type="molecule type" value="Genomic_DNA"/>
</dbReference>
<feature type="region of interest" description="Disordered" evidence="1">
    <location>
        <begin position="98"/>
        <end position="117"/>
    </location>
</feature>
<gene>
    <name evidence="2" type="ORF">ECPE_LOCUS5005</name>
</gene>
<dbReference type="OrthoDB" id="6227550at2759"/>
<evidence type="ECO:0000313" key="4">
    <source>
        <dbReference type="WBParaSite" id="ECPE_0000501701-mRNA-1"/>
    </source>
</evidence>
<evidence type="ECO:0000313" key="2">
    <source>
        <dbReference type="EMBL" id="VDP74274.1"/>
    </source>
</evidence>
<protein>
    <submittedName>
        <fullName evidence="4">JmjC domain-containing protein</fullName>
    </submittedName>
</protein>
<dbReference type="WBParaSite" id="ECPE_0000501701-mRNA-1">
    <property type="protein sequence ID" value="ECPE_0000501701-mRNA-1"/>
    <property type="gene ID" value="ECPE_0000501701"/>
</dbReference>
<evidence type="ECO:0000313" key="3">
    <source>
        <dbReference type="Proteomes" id="UP000272942"/>
    </source>
</evidence>
<dbReference type="Proteomes" id="UP000272942">
    <property type="component" value="Unassembled WGS sequence"/>
</dbReference>
<organism evidence="4">
    <name type="scientific">Echinostoma caproni</name>
    <dbReference type="NCBI Taxonomy" id="27848"/>
    <lineage>
        <taxon>Eukaryota</taxon>
        <taxon>Metazoa</taxon>
        <taxon>Spiralia</taxon>
        <taxon>Lophotrochozoa</taxon>
        <taxon>Platyhelminthes</taxon>
        <taxon>Trematoda</taxon>
        <taxon>Digenea</taxon>
        <taxon>Plagiorchiida</taxon>
        <taxon>Echinostomata</taxon>
        <taxon>Echinostomatoidea</taxon>
        <taxon>Echinostomatidae</taxon>
        <taxon>Echinostoma</taxon>
    </lineage>
</organism>
<feature type="compositionally biased region" description="Basic and acidic residues" evidence="1">
    <location>
        <begin position="103"/>
        <end position="117"/>
    </location>
</feature>
<reference evidence="4" key="1">
    <citation type="submission" date="2016-06" db="UniProtKB">
        <authorList>
            <consortium name="WormBaseParasite"/>
        </authorList>
    </citation>
    <scope>IDENTIFICATION</scope>
</reference>
<dbReference type="AlphaFoldDB" id="A0A183ADH0"/>
<proteinExistence type="predicted"/>
<keyword evidence="3" id="KW-1185">Reference proteome</keyword>